<dbReference type="RefSeq" id="XP_001883186.1">
    <property type="nucleotide sequence ID" value="XM_001883151.1"/>
</dbReference>
<protein>
    <submittedName>
        <fullName evidence="1">Predicted protein</fullName>
    </submittedName>
</protein>
<evidence type="ECO:0000313" key="2">
    <source>
        <dbReference type="Proteomes" id="UP000001194"/>
    </source>
</evidence>
<dbReference type="GeneID" id="6078766"/>
<name>B0DGT0_LACBS</name>
<gene>
    <name evidence="1" type="ORF">LACBIDRAFT_300445</name>
</gene>
<reference evidence="1 2" key="1">
    <citation type="journal article" date="2008" name="Nature">
        <title>The genome of Laccaria bicolor provides insights into mycorrhizal symbiosis.</title>
        <authorList>
            <person name="Martin F."/>
            <person name="Aerts A."/>
            <person name="Ahren D."/>
            <person name="Brun A."/>
            <person name="Danchin E.G.J."/>
            <person name="Duchaussoy F."/>
            <person name="Gibon J."/>
            <person name="Kohler A."/>
            <person name="Lindquist E."/>
            <person name="Pereda V."/>
            <person name="Salamov A."/>
            <person name="Shapiro H.J."/>
            <person name="Wuyts J."/>
            <person name="Blaudez D."/>
            <person name="Buee M."/>
            <person name="Brokstein P."/>
            <person name="Canbaeck B."/>
            <person name="Cohen D."/>
            <person name="Courty P.E."/>
            <person name="Coutinho P.M."/>
            <person name="Delaruelle C."/>
            <person name="Detter J.C."/>
            <person name="Deveau A."/>
            <person name="DiFazio S."/>
            <person name="Duplessis S."/>
            <person name="Fraissinet-Tachet L."/>
            <person name="Lucic E."/>
            <person name="Frey-Klett P."/>
            <person name="Fourrey C."/>
            <person name="Feussner I."/>
            <person name="Gay G."/>
            <person name="Grimwood J."/>
            <person name="Hoegger P.J."/>
            <person name="Jain P."/>
            <person name="Kilaru S."/>
            <person name="Labbe J."/>
            <person name="Lin Y.C."/>
            <person name="Legue V."/>
            <person name="Le Tacon F."/>
            <person name="Marmeisse R."/>
            <person name="Melayah D."/>
            <person name="Montanini B."/>
            <person name="Muratet M."/>
            <person name="Nehls U."/>
            <person name="Niculita-Hirzel H."/>
            <person name="Oudot-Le Secq M.P."/>
            <person name="Peter M."/>
            <person name="Quesneville H."/>
            <person name="Rajashekar B."/>
            <person name="Reich M."/>
            <person name="Rouhier N."/>
            <person name="Schmutz J."/>
            <person name="Yin T."/>
            <person name="Chalot M."/>
            <person name="Henrissat B."/>
            <person name="Kuees U."/>
            <person name="Lucas S."/>
            <person name="Van de Peer Y."/>
            <person name="Podila G.K."/>
            <person name="Polle A."/>
            <person name="Pukkila P.J."/>
            <person name="Richardson P.M."/>
            <person name="Rouze P."/>
            <person name="Sanders I.R."/>
            <person name="Stajich J.E."/>
            <person name="Tunlid A."/>
            <person name="Tuskan G."/>
            <person name="Grigoriev I.V."/>
        </authorList>
    </citation>
    <scope>NUCLEOTIDE SEQUENCE [LARGE SCALE GENOMIC DNA]</scope>
    <source>
        <strain evidence="2">S238N-H82 / ATCC MYA-4686</strain>
    </source>
</reference>
<organism evidence="2">
    <name type="scientific">Laccaria bicolor (strain S238N-H82 / ATCC MYA-4686)</name>
    <name type="common">Bicoloured deceiver</name>
    <name type="synonym">Laccaria laccata var. bicolor</name>
    <dbReference type="NCBI Taxonomy" id="486041"/>
    <lineage>
        <taxon>Eukaryota</taxon>
        <taxon>Fungi</taxon>
        <taxon>Dikarya</taxon>
        <taxon>Basidiomycota</taxon>
        <taxon>Agaricomycotina</taxon>
        <taxon>Agaricomycetes</taxon>
        <taxon>Agaricomycetidae</taxon>
        <taxon>Agaricales</taxon>
        <taxon>Agaricineae</taxon>
        <taxon>Hydnangiaceae</taxon>
        <taxon>Laccaria</taxon>
    </lineage>
</organism>
<keyword evidence="2" id="KW-1185">Reference proteome</keyword>
<dbReference type="Proteomes" id="UP000001194">
    <property type="component" value="Unassembled WGS sequence"/>
</dbReference>
<accession>B0DGT0</accession>
<dbReference type="KEGG" id="lbc:LACBIDRAFT_300445"/>
<proteinExistence type="predicted"/>
<dbReference type="HOGENOM" id="CLU_3106800_0_0_1"/>
<dbReference type="AlphaFoldDB" id="B0DGT0"/>
<dbReference type="EMBL" id="DS547109">
    <property type="protein sequence ID" value="EDR06325.1"/>
    <property type="molecule type" value="Genomic_DNA"/>
</dbReference>
<evidence type="ECO:0000313" key="1">
    <source>
        <dbReference type="EMBL" id="EDR06325.1"/>
    </source>
</evidence>
<dbReference type="InParanoid" id="B0DGT0"/>
<sequence length="51" mass="5848">MCGGYMAKNICNTAYATVPTRYKYTGIVYWAKRERGAEIDQQMLVTPKKAR</sequence>